<evidence type="ECO:0000256" key="5">
    <source>
        <dbReference type="ARBA" id="ARBA00022989"/>
    </source>
</evidence>
<keyword evidence="5 7" id="KW-1133">Transmembrane helix</keyword>
<feature type="domain" description="Prepilin type IV endopeptidase peptidase" evidence="8">
    <location>
        <begin position="121"/>
        <end position="229"/>
    </location>
</feature>
<organism evidence="10 11">
    <name type="scientific">Paenibacillus agricola</name>
    <dbReference type="NCBI Taxonomy" id="2716264"/>
    <lineage>
        <taxon>Bacteria</taxon>
        <taxon>Bacillati</taxon>
        <taxon>Bacillota</taxon>
        <taxon>Bacilli</taxon>
        <taxon>Bacillales</taxon>
        <taxon>Paenibacillaceae</taxon>
        <taxon>Paenibacillus</taxon>
    </lineage>
</organism>
<dbReference type="RefSeq" id="WP_166150074.1">
    <property type="nucleotide sequence ID" value="NZ_JAAOIW010000004.1"/>
</dbReference>
<evidence type="ECO:0000256" key="2">
    <source>
        <dbReference type="ARBA" id="ARBA00005801"/>
    </source>
</evidence>
<dbReference type="PANTHER" id="PTHR30487">
    <property type="entry name" value="TYPE 4 PREPILIN-LIKE PROTEINS LEADER PEPTIDE-PROCESSING ENZYME"/>
    <property type="match status" value="1"/>
</dbReference>
<dbReference type="Pfam" id="PF06750">
    <property type="entry name" value="A24_N_bact"/>
    <property type="match status" value="1"/>
</dbReference>
<feature type="transmembrane region" description="Helical" evidence="7">
    <location>
        <begin position="246"/>
        <end position="269"/>
    </location>
</feature>
<evidence type="ECO:0000256" key="7">
    <source>
        <dbReference type="SAM" id="Phobius"/>
    </source>
</evidence>
<proteinExistence type="inferred from homology"/>
<dbReference type="EMBL" id="JAAOIW010000004">
    <property type="protein sequence ID" value="NHN30737.1"/>
    <property type="molecule type" value="Genomic_DNA"/>
</dbReference>
<feature type="transmembrane region" description="Helical" evidence="7">
    <location>
        <begin position="168"/>
        <end position="189"/>
    </location>
</feature>
<feature type="domain" description="Prepilin peptidase A24 N-terminal" evidence="9">
    <location>
        <begin position="28"/>
        <end position="110"/>
    </location>
</feature>
<feature type="transmembrane region" description="Helical" evidence="7">
    <location>
        <begin position="20"/>
        <end position="42"/>
    </location>
</feature>
<evidence type="ECO:0000256" key="1">
    <source>
        <dbReference type="ARBA" id="ARBA00004651"/>
    </source>
</evidence>
<dbReference type="InterPro" id="IPR050882">
    <property type="entry name" value="Prepilin_peptidase/N-MTase"/>
</dbReference>
<keyword evidence="4 7" id="KW-0812">Transmembrane</keyword>
<feature type="transmembrane region" description="Helical" evidence="7">
    <location>
        <begin position="201"/>
        <end position="234"/>
    </location>
</feature>
<feature type="transmembrane region" description="Helical" evidence="7">
    <location>
        <begin position="144"/>
        <end position="162"/>
    </location>
</feature>
<dbReference type="InterPro" id="IPR000045">
    <property type="entry name" value="Prepilin_IV_endopep_pep"/>
</dbReference>
<dbReference type="Pfam" id="PF01478">
    <property type="entry name" value="Peptidase_A24"/>
    <property type="match status" value="1"/>
</dbReference>
<protein>
    <submittedName>
        <fullName evidence="10">Prepilin peptidase</fullName>
    </submittedName>
</protein>
<evidence type="ECO:0000256" key="4">
    <source>
        <dbReference type="ARBA" id="ARBA00022692"/>
    </source>
</evidence>
<evidence type="ECO:0000259" key="9">
    <source>
        <dbReference type="Pfam" id="PF06750"/>
    </source>
</evidence>
<reference evidence="10" key="1">
    <citation type="submission" date="2020-03" db="EMBL/GenBank/DDBJ databases">
        <title>Draft sequencing of Paenibacilllus sp. S3N08.</title>
        <authorList>
            <person name="Kim D.-U."/>
        </authorList>
    </citation>
    <scope>NUCLEOTIDE SEQUENCE</scope>
    <source>
        <strain evidence="10">S3N08</strain>
    </source>
</reference>
<comment type="caution">
    <text evidence="10">The sequence shown here is derived from an EMBL/GenBank/DDBJ whole genome shotgun (WGS) entry which is preliminary data.</text>
</comment>
<gene>
    <name evidence="10" type="ORF">G9U52_12925</name>
</gene>
<comment type="similarity">
    <text evidence="2">Belongs to the peptidase A24 family.</text>
</comment>
<dbReference type="Proteomes" id="UP001165962">
    <property type="component" value="Unassembled WGS sequence"/>
</dbReference>
<keyword evidence="3" id="KW-1003">Cell membrane</keyword>
<evidence type="ECO:0000256" key="3">
    <source>
        <dbReference type="ARBA" id="ARBA00022475"/>
    </source>
</evidence>
<sequence>MNSLHNITQLYVDFFIRYPFVWVACIGLFGLLIGSFLNVVALRVPKKESFVYPPSHCVHCQHKLSAGDLIPVLSYIYLRGGCRYCGKPISPIYPIGELSTAVWFAILAAYFGPVAELFVGLFFVMVLVAVTLTDLKYMLIPDRIVFFAMGVGLLLRLFIHPLPLWQYALGFVVGGGVLYGIAWISENMLHKEGMGGGDIKLFAFIGLIVGPGMALFILFIACFLGTIIIGSLLVSGRWSRERHLPFAPFIALGALFVYVWGMDLIELYVQFIRS</sequence>
<evidence type="ECO:0000313" key="10">
    <source>
        <dbReference type="EMBL" id="NHN30737.1"/>
    </source>
</evidence>
<dbReference type="Gene3D" id="1.20.120.1220">
    <property type="match status" value="1"/>
</dbReference>
<keyword evidence="6 7" id="KW-0472">Membrane</keyword>
<dbReference type="InterPro" id="IPR010627">
    <property type="entry name" value="Prepilin_pept_A24_N"/>
</dbReference>
<name>A0ABX0J3L9_9BACL</name>
<evidence type="ECO:0000313" key="11">
    <source>
        <dbReference type="Proteomes" id="UP001165962"/>
    </source>
</evidence>
<accession>A0ABX0J3L9</accession>
<dbReference type="PANTHER" id="PTHR30487:SF0">
    <property type="entry name" value="PREPILIN LEADER PEPTIDASE_N-METHYLTRANSFERASE-RELATED"/>
    <property type="match status" value="1"/>
</dbReference>
<evidence type="ECO:0000259" key="8">
    <source>
        <dbReference type="Pfam" id="PF01478"/>
    </source>
</evidence>
<keyword evidence="11" id="KW-1185">Reference proteome</keyword>
<evidence type="ECO:0000256" key="6">
    <source>
        <dbReference type="ARBA" id="ARBA00023136"/>
    </source>
</evidence>
<comment type="subcellular location">
    <subcellularLocation>
        <location evidence="1">Cell membrane</location>
        <topology evidence="1">Multi-pass membrane protein</topology>
    </subcellularLocation>
</comment>
<feature type="transmembrane region" description="Helical" evidence="7">
    <location>
        <begin position="117"/>
        <end position="137"/>
    </location>
</feature>